<reference evidence="1 2" key="1">
    <citation type="journal article" date="2019" name="mSystems">
        <title>Life at home and on the roam: Genomic adaptions reflect the dual lifestyle of an intracellular, facultative symbiont.</title>
        <authorList>
            <person name="Burgsdorf I."/>
        </authorList>
    </citation>
    <scope>NUCLEOTIDE SEQUENCE [LARGE SCALE GENOMIC DNA]</scope>
    <source>
        <strain evidence="1">277cI</strain>
    </source>
</reference>
<gene>
    <name evidence="1" type="ORF">ERJ68_02775</name>
</gene>
<accession>A0A524RUJ1</accession>
<name>A0A524RUJ1_9CHRO</name>
<dbReference type="EMBL" id="SRMN01000031">
    <property type="protein sequence ID" value="TGH25066.1"/>
    <property type="molecule type" value="Genomic_DNA"/>
</dbReference>
<evidence type="ECO:0000313" key="2">
    <source>
        <dbReference type="Proteomes" id="UP000315454"/>
    </source>
</evidence>
<sequence>MASLDVVECAADGQGSQPELCETKGVVGYPTWEIKGVLQDSGVKQMDELADLSGYQGDRSWPRN</sequence>
<protein>
    <recommendedName>
        <fullName evidence="3">Thioredoxin-like fold domain-containing protein</fullName>
    </recommendedName>
</protein>
<dbReference type="Proteomes" id="UP000315454">
    <property type="component" value="Unassembled WGS sequence"/>
</dbReference>
<dbReference type="Gene3D" id="3.40.30.10">
    <property type="entry name" value="Glutaredoxin"/>
    <property type="match status" value="1"/>
</dbReference>
<dbReference type="AlphaFoldDB" id="A0A524RUJ1"/>
<organism evidence="1 2">
    <name type="scientific">Aphanocapsa feldmannii 277cI</name>
    <dbReference type="NCBI Taxonomy" id="2507554"/>
    <lineage>
        <taxon>Bacteria</taxon>
        <taxon>Bacillati</taxon>
        <taxon>Cyanobacteriota</taxon>
        <taxon>Cyanophyceae</taxon>
        <taxon>Oscillatoriophycideae</taxon>
        <taxon>Chroococcales</taxon>
        <taxon>Microcystaceae</taxon>
        <taxon>Aphanocapsa</taxon>
    </lineage>
</organism>
<comment type="caution">
    <text evidence="1">The sequence shown here is derived from an EMBL/GenBank/DDBJ whole genome shotgun (WGS) entry which is preliminary data.</text>
</comment>
<proteinExistence type="predicted"/>
<evidence type="ECO:0008006" key="3">
    <source>
        <dbReference type="Google" id="ProtNLM"/>
    </source>
</evidence>
<evidence type="ECO:0000313" key="1">
    <source>
        <dbReference type="EMBL" id="TGH25066.1"/>
    </source>
</evidence>